<feature type="transmembrane region" description="Helical" evidence="1">
    <location>
        <begin position="366"/>
        <end position="385"/>
    </location>
</feature>
<feature type="transmembrane region" description="Helical" evidence="1">
    <location>
        <begin position="85"/>
        <end position="104"/>
    </location>
</feature>
<dbReference type="EMBL" id="KY684108">
    <property type="protein sequence ID" value="ARF11433.1"/>
    <property type="molecule type" value="Genomic_DNA"/>
</dbReference>
<accession>A0A1V0SI82</accession>
<feature type="transmembrane region" description="Helical" evidence="1">
    <location>
        <begin position="325"/>
        <end position="345"/>
    </location>
</feature>
<sequence>MSIFLNLISVDYNLFVKMITLDSLLNAIYFIKIFINNNLSESQIVTEIGSIYTGTSLDRYIYYFLSYLFYKTVCTLLWVSDISMLYFMIIMTILPPILNIILTHKIFLKIKEAKEMIVRIIIAKIFTKIIKFYSKLYLEREIKINYEEILILLKDYNETLNHFYSVLKNTLLILLLSYVKNYSSKTYYKLIKYVYNYKTGELINSYNDNNAKYYLIDILDNKKWDAFTKPNTYKAIIQLYQMNIDNTDLFRKIIMDFNYLLGKMFAIWTIASLLDNIYLIPILSFIMLIYRRIAGKLDNYKLVIKIIAIVISAIIGYFYNSFFVISILCHFGSYVLFNKITGVVSKMIIKNTDNFKNYLVYENHNITLSYFSIVLYMCIFKYNVISSCLNNSFLILLLSIVMNIIINTNIRKQLIFGLVLCITYISHFDLLHILYTTLIMILIIHYIDFTVEYQNTIKDISINTLKILKYVHEKYMGFKDKIREMAMLYKDDNIKNINQQNVGNSIIISSSLKESVSLDDDIFKKTENEFIKEISVEDEIRQGKHGEYLVRHVNPKINVVENFFE</sequence>
<gene>
    <name evidence="2" type="ORF">Klosneuvirus_1_290</name>
</gene>
<keyword evidence="1" id="KW-0812">Transmembrane</keyword>
<feature type="transmembrane region" description="Helical" evidence="1">
    <location>
        <begin position="60"/>
        <end position="79"/>
    </location>
</feature>
<protein>
    <submittedName>
        <fullName evidence="2">Uncharacterized protein</fullName>
    </submittedName>
</protein>
<feature type="transmembrane region" description="Helical" evidence="1">
    <location>
        <begin position="391"/>
        <end position="407"/>
    </location>
</feature>
<feature type="transmembrane region" description="Helical" evidence="1">
    <location>
        <begin position="414"/>
        <end position="447"/>
    </location>
</feature>
<organism evidence="2">
    <name type="scientific">Klosneuvirus KNV1</name>
    <dbReference type="NCBI Taxonomy" id="1977640"/>
    <lineage>
        <taxon>Viruses</taxon>
        <taxon>Varidnaviria</taxon>
        <taxon>Bamfordvirae</taxon>
        <taxon>Nucleocytoviricota</taxon>
        <taxon>Megaviricetes</taxon>
        <taxon>Imitervirales</taxon>
        <taxon>Mimiviridae</taxon>
        <taxon>Klosneuvirinae</taxon>
        <taxon>Klosneuvirus</taxon>
    </lineage>
</organism>
<feature type="transmembrane region" description="Helical" evidence="1">
    <location>
        <begin position="302"/>
        <end position="319"/>
    </location>
</feature>
<keyword evidence="1" id="KW-1133">Transmembrane helix</keyword>
<evidence type="ECO:0000256" key="1">
    <source>
        <dbReference type="SAM" id="Phobius"/>
    </source>
</evidence>
<reference evidence="2" key="1">
    <citation type="journal article" date="2017" name="Science">
        <title>Giant viruses with an expanded complement of translation system components.</title>
        <authorList>
            <person name="Schulz F."/>
            <person name="Yutin N."/>
            <person name="Ivanova N.N."/>
            <person name="Ortega D.R."/>
            <person name="Lee T.K."/>
            <person name="Vierheilig J."/>
            <person name="Daims H."/>
            <person name="Horn M."/>
            <person name="Wagner M."/>
            <person name="Jensen G.J."/>
            <person name="Kyrpides N.C."/>
            <person name="Koonin E.V."/>
            <person name="Woyke T."/>
        </authorList>
    </citation>
    <scope>NUCLEOTIDE SEQUENCE</scope>
    <source>
        <strain evidence="2">KNV1</strain>
    </source>
</reference>
<keyword evidence="1" id="KW-0472">Membrane</keyword>
<feature type="transmembrane region" description="Helical" evidence="1">
    <location>
        <begin position="12"/>
        <end position="31"/>
    </location>
</feature>
<feature type="transmembrane region" description="Helical" evidence="1">
    <location>
        <begin position="265"/>
        <end position="290"/>
    </location>
</feature>
<evidence type="ECO:0000313" key="2">
    <source>
        <dbReference type="EMBL" id="ARF11433.1"/>
    </source>
</evidence>
<name>A0A1V0SI82_9VIRU</name>
<proteinExistence type="predicted"/>